<proteinExistence type="predicted"/>
<organism evidence="3 4">
    <name type="scientific">Neobacillus notoginsengisoli</name>
    <dbReference type="NCBI Taxonomy" id="1578198"/>
    <lineage>
        <taxon>Bacteria</taxon>
        <taxon>Bacillati</taxon>
        <taxon>Bacillota</taxon>
        <taxon>Bacilli</taxon>
        <taxon>Bacillales</taxon>
        <taxon>Bacillaceae</taxon>
        <taxon>Neobacillus</taxon>
    </lineage>
</organism>
<dbReference type="RefSeq" id="WP_118922982.1">
    <property type="nucleotide sequence ID" value="NZ_QWEG01000012.1"/>
</dbReference>
<dbReference type="InterPro" id="IPR019606">
    <property type="entry name" value="GerMN"/>
</dbReference>
<name>A0A417YQ60_9BACI</name>
<keyword evidence="1" id="KW-0812">Transmembrane</keyword>
<dbReference type="AlphaFoldDB" id="A0A417YQ60"/>
<keyword evidence="4" id="KW-1185">Reference proteome</keyword>
<dbReference type="EMBL" id="QWEG01000012">
    <property type="protein sequence ID" value="RHW35972.1"/>
    <property type="molecule type" value="Genomic_DNA"/>
</dbReference>
<reference evidence="3 4" key="1">
    <citation type="journal article" date="2017" name="Int. J. Syst. Evol. Microbiol.">
        <title>Bacillus notoginsengisoli sp. nov., a novel bacterium isolated from the rhizosphere of Panax notoginseng.</title>
        <authorList>
            <person name="Zhang M.Y."/>
            <person name="Cheng J."/>
            <person name="Cai Y."/>
            <person name="Zhang T.Y."/>
            <person name="Wu Y.Y."/>
            <person name="Manikprabhu D."/>
            <person name="Li W.J."/>
            <person name="Zhang Y.X."/>
        </authorList>
    </citation>
    <scope>NUCLEOTIDE SEQUENCE [LARGE SCALE GENOMIC DNA]</scope>
    <source>
        <strain evidence="3 4">JCM 30743</strain>
    </source>
</reference>
<feature type="transmembrane region" description="Helical" evidence="1">
    <location>
        <begin position="46"/>
        <end position="67"/>
    </location>
</feature>
<dbReference type="OrthoDB" id="1267107at2"/>
<protein>
    <recommendedName>
        <fullName evidence="2">GerMN domain-containing protein</fullName>
    </recommendedName>
</protein>
<evidence type="ECO:0000313" key="3">
    <source>
        <dbReference type="EMBL" id="RHW35972.1"/>
    </source>
</evidence>
<evidence type="ECO:0000313" key="4">
    <source>
        <dbReference type="Proteomes" id="UP000284416"/>
    </source>
</evidence>
<dbReference type="Pfam" id="PF10646">
    <property type="entry name" value="Germane"/>
    <property type="match status" value="1"/>
</dbReference>
<evidence type="ECO:0000256" key="1">
    <source>
        <dbReference type="SAM" id="Phobius"/>
    </source>
</evidence>
<keyword evidence="1" id="KW-1133">Transmembrane helix</keyword>
<feature type="domain" description="GerMN" evidence="2">
    <location>
        <begin position="130"/>
        <end position="234"/>
    </location>
</feature>
<comment type="caution">
    <text evidence="3">The sequence shown here is derived from an EMBL/GenBank/DDBJ whole genome shotgun (WGS) entry which is preliminary data.</text>
</comment>
<dbReference type="Proteomes" id="UP000284416">
    <property type="component" value="Unassembled WGS sequence"/>
</dbReference>
<keyword evidence="1" id="KW-0472">Membrane</keyword>
<evidence type="ECO:0000259" key="2">
    <source>
        <dbReference type="Pfam" id="PF10646"/>
    </source>
</evidence>
<sequence>MKRSGFDSQLKMLNNICLTERESSESYQKVLSKVNKVKKRKNIGDILGRPITGIATMLVLVVAGLFLNDLVNFSINQPGDQTPSLADEDNSIVEEKRNACMDSNVELSASSILVYFECQGFEEPSPPSKAVLREVKSGEKVESRIEYAVKQLIRGPSKEEIKEGFISIFNEETADSLHSIELQDSGHLIVDFVDFSKIIPNGSTSASSFAMMETLNKTVSQFAEVETIEYRFDGSCSGFFGWIERICTTYEADDYRDLEENTKKFLLEKSEVLFNQLMAKQWEEFANNINIERGLVYSPYSNVGDSDDLHFSKEEVRRFAEDQKLYSWSWDQSEAEFKATPNDFVENLLKKRYNYTYKYDEITYNDSKAGTMINTIHDIYPNAIYVEYLDEPDRESLEWGYYQAIRFVYEEIDNEWYLVAIVRGAHNP</sequence>
<accession>A0A417YQ60</accession>
<gene>
    <name evidence="3" type="ORF">D1B31_17950</name>
</gene>